<feature type="compositionally biased region" description="Polar residues" evidence="3">
    <location>
        <begin position="378"/>
        <end position="390"/>
    </location>
</feature>
<dbReference type="SMART" id="SM00361">
    <property type="entry name" value="RRM_1"/>
    <property type="match status" value="1"/>
</dbReference>
<feature type="compositionally biased region" description="Gly residues" evidence="3">
    <location>
        <begin position="469"/>
        <end position="478"/>
    </location>
</feature>
<organism evidence="5 6">
    <name type="scientific">Morella rubra</name>
    <name type="common">Chinese bayberry</name>
    <dbReference type="NCBI Taxonomy" id="262757"/>
    <lineage>
        <taxon>Eukaryota</taxon>
        <taxon>Viridiplantae</taxon>
        <taxon>Streptophyta</taxon>
        <taxon>Embryophyta</taxon>
        <taxon>Tracheophyta</taxon>
        <taxon>Spermatophyta</taxon>
        <taxon>Magnoliopsida</taxon>
        <taxon>eudicotyledons</taxon>
        <taxon>Gunneridae</taxon>
        <taxon>Pentapetalae</taxon>
        <taxon>rosids</taxon>
        <taxon>fabids</taxon>
        <taxon>Fagales</taxon>
        <taxon>Myricaceae</taxon>
        <taxon>Morella</taxon>
    </lineage>
</organism>
<evidence type="ECO:0000256" key="2">
    <source>
        <dbReference type="PROSITE-ProRule" id="PRU00176"/>
    </source>
</evidence>
<dbReference type="AlphaFoldDB" id="A0A6A1WBD3"/>
<feature type="compositionally biased region" description="Basic and acidic residues" evidence="3">
    <location>
        <begin position="87"/>
        <end position="111"/>
    </location>
</feature>
<dbReference type="CDD" id="cd00590">
    <property type="entry name" value="RRM_SF"/>
    <property type="match status" value="1"/>
</dbReference>
<dbReference type="FunFam" id="3.30.70.330:FF:000518">
    <property type="entry name" value="RNA-binding (RRM/RBD/RNP motifs) family protein"/>
    <property type="match status" value="1"/>
</dbReference>
<evidence type="ECO:0000256" key="3">
    <source>
        <dbReference type="SAM" id="MobiDB-lite"/>
    </source>
</evidence>
<dbReference type="Pfam" id="PF00076">
    <property type="entry name" value="RRM_1"/>
    <property type="match status" value="3"/>
</dbReference>
<dbReference type="OrthoDB" id="3800936at2759"/>
<keyword evidence="5" id="KW-0687">Ribonucleoprotein</keyword>
<keyword evidence="1 2" id="KW-0694">RNA-binding</keyword>
<feature type="domain" description="RRM" evidence="4">
    <location>
        <begin position="203"/>
        <end position="285"/>
    </location>
</feature>
<comment type="caution">
    <text evidence="5">The sequence shown here is derived from an EMBL/GenBank/DDBJ whole genome shotgun (WGS) entry which is preliminary data.</text>
</comment>
<dbReference type="SUPFAM" id="SSF54928">
    <property type="entry name" value="RNA-binding domain, RBD"/>
    <property type="match status" value="2"/>
</dbReference>
<dbReference type="PANTHER" id="PTHR21245">
    <property type="entry name" value="HETEROGENEOUS NUCLEAR RIBONUCLEOPROTEIN"/>
    <property type="match status" value="1"/>
</dbReference>
<dbReference type="Proteomes" id="UP000516437">
    <property type="component" value="Chromosome 2"/>
</dbReference>
<feature type="compositionally biased region" description="Basic and acidic residues" evidence="3">
    <location>
        <begin position="10"/>
        <end position="22"/>
    </location>
</feature>
<reference evidence="5 6" key="1">
    <citation type="journal article" date="2019" name="Plant Biotechnol. J.">
        <title>The red bayberry genome and genetic basis of sex determination.</title>
        <authorList>
            <person name="Jia H.M."/>
            <person name="Jia H.J."/>
            <person name="Cai Q.L."/>
            <person name="Wang Y."/>
            <person name="Zhao H.B."/>
            <person name="Yang W.F."/>
            <person name="Wang G.Y."/>
            <person name="Li Y.H."/>
            <person name="Zhan D.L."/>
            <person name="Shen Y.T."/>
            <person name="Niu Q.F."/>
            <person name="Chang L."/>
            <person name="Qiu J."/>
            <person name="Zhao L."/>
            <person name="Xie H.B."/>
            <person name="Fu W.Y."/>
            <person name="Jin J."/>
            <person name="Li X.W."/>
            <person name="Jiao Y."/>
            <person name="Zhou C.C."/>
            <person name="Tu T."/>
            <person name="Chai C.Y."/>
            <person name="Gao J.L."/>
            <person name="Fan L.J."/>
            <person name="van de Weg E."/>
            <person name="Wang J.Y."/>
            <person name="Gao Z.S."/>
        </authorList>
    </citation>
    <scope>NUCLEOTIDE SEQUENCE [LARGE SCALE GENOMIC DNA]</scope>
    <source>
        <tissue evidence="5">Leaves</tissue>
    </source>
</reference>
<dbReference type="SMART" id="SM00360">
    <property type="entry name" value="RRM"/>
    <property type="match status" value="3"/>
</dbReference>
<feature type="domain" description="RRM" evidence="4">
    <location>
        <begin position="297"/>
        <end position="375"/>
    </location>
</feature>
<feature type="region of interest" description="Disordered" evidence="3">
    <location>
        <begin position="374"/>
        <end position="394"/>
    </location>
</feature>
<dbReference type="InterPro" id="IPR035979">
    <property type="entry name" value="RBD_domain_sf"/>
</dbReference>
<feature type="domain" description="RRM" evidence="4">
    <location>
        <begin position="123"/>
        <end position="201"/>
    </location>
</feature>
<feature type="compositionally biased region" description="Acidic residues" evidence="3">
    <location>
        <begin position="23"/>
        <end position="86"/>
    </location>
</feature>
<dbReference type="FunFam" id="3.30.70.330:FF:000259">
    <property type="entry name" value="RNA-binding (RRM/RBD/RNP motifs) family protein"/>
    <property type="match status" value="1"/>
</dbReference>
<proteinExistence type="predicted"/>
<dbReference type="PROSITE" id="PS50102">
    <property type="entry name" value="RRM"/>
    <property type="match status" value="3"/>
</dbReference>
<accession>A0A6A1WBD3</accession>
<evidence type="ECO:0000313" key="6">
    <source>
        <dbReference type="Proteomes" id="UP000516437"/>
    </source>
</evidence>
<keyword evidence="6" id="KW-1185">Reference proteome</keyword>
<dbReference type="Gene3D" id="3.30.70.330">
    <property type="match status" value="3"/>
</dbReference>
<dbReference type="EMBL" id="RXIC02000020">
    <property type="protein sequence ID" value="KAB1222582.1"/>
    <property type="molecule type" value="Genomic_DNA"/>
</dbReference>
<dbReference type="InterPro" id="IPR012677">
    <property type="entry name" value="Nucleotide-bd_a/b_plait_sf"/>
</dbReference>
<evidence type="ECO:0000259" key="4">
    <source>
        <dbReference type="PROSITE" id="PS50102"/>
    </source>
</evidence>
<evidence type="ECO:0000256" key="1">
    <source>
        <dbReference type="ARBA" id="ARBA00022884"/>
    </source>
</evidence>
<dbReference type="InterPro" id="IPR000504">
    <property type="entry name" value="RRM_dom"/>
</dbReference>
<feature type="region of interest" description="Disordered" evidence="3">
    <location>
        <begin position="452"/>
        <end position="496"/>
    </location>
</feature>
<feature type="region of interest" description="Disordered" evidence="3">
    <location>
        <begin position="1"/>
        <end position="111"/>
    </location>
</feature>
<evidence type="ECO:0000313" key="5">
    <source>
        <dbReference type="EMBL" id="KAB1222582.1"/>
    </source>
</evidence>
<name>A0A6A1WBD3_9ROSI</name>
<sequence length="496" mass="54748">MPRTRAGAADSHKLDLAEKPLESEEQVDLDGDNDPEEPMEEEVEYEEVEEEEEVEEVEEEDDEEEEEEGVEEEVEENDGEDATEGDDSQKQIHGDKEMKVDQAEEEDERRKHDELLALPPHGSEVYLGGISHETTEEDLRGFCGSIGEVTEVRMMKGKDTGGAKGYAFVTFRTKELASRAIEELNNSELKGKKIKCSTSQAKHRLFIGNVPRNWGEEDMKKAVTDIGPGVISVELLKDPQNSSRNRGFAFIEYFNHACAEYSRLKMSSPKFKLDSNAPTVSWADPKNVESSAASQVKAVYVKNLPKDITQERLRELYEHHGKITKVVLPPAKTGQEKSRFGFVHFAERSSAMKALKNTEKYEIDGQILECSLAKPQADQRSSGAANSQKPTLLPSYPPRLGYGMVGSPYSAVGAGYGAAGFAQPLIYGRGPTPTGMAMMPMLLPDGRIGYVLQQPGMQPHTPPPQSRGGRSGGTGSSSGGRRSNDSSRGRSRYHPY</sequence>
<dbReference type="InterPro" id="IPR003954">
    <property type="entry name" value="RRM_euk-type"/>
</dbReference>
<dbReference type="GO" id="GO:0003723">
    <property type="term" value="F:RNA binding"/>
    <property type="evidence" value="ECO:0007669"/>
    <property type="project" value="UniProtKB-UniRule"/>
</dbReference>
<protein>
    <submittedName>
        <fullName evidence="5">Heterogeneous nuclear ribonucleoprotein Q</fullName>
    </submittedName>
</protein>
<gene>
    <name evidence="5" type="ORF">CJ030_MR2G004936</name>
</gene>
<dbReference type="GO" id="GO:1990904">
    <property type="term" value="C:ribonucleoprotein complex"/>
    <property type="evidence" value="ECO:0007669"/>
    <property type="project" value="UniProtKB-KW"/>
</dbReference>